<gene>
    <name evidence="2" type="ORF">AVDCRST_MAG19-3842</name>
</gene>
<proteinExistence type="predicted"/>
<dbReference type="EMBL" id="CADCWL010000213">
    <property type="protein sequence ID" value="CAA9580141.1"/>
    <property type="molecule type" value="Genomic_DNA"/>
</dbReference>
<reference evidence="2" key="1">
    <citation type="submission" date="2020-02" db="EMBL/GenBank/DDBJ databases">
        <authorList>
            <person name="Meier V. D."/>
        </authorList>
    </citation>
    <scope>NUCLEOTIDE SEQUENCE</scope>
    <source>
        <strain evidence="2">AVDCRST_MAG19</strain>
    </source>
</reference>
<feature type="region of interest" description="Disordered" evidence="1">
    <location>
        <begin position="1"/>
        <end position="23"/>
    </location>
</feature>
<protein>
    <submittedName>
        <fullName evidence="2">Uncharacterized protein</fullName>
    </submittedName>
</protein>
<sequence>MGGGGLPDVGSGPWHRGREAADTARIAFRRNTLRPLLPAGS</sequence>
<name>A0A6J4VJG0_9BACT</name>
<evidence type="ECO:0000313" key="2">
    <source>
        <dbReference type="EMBL" id="CAA9580141.1"/>
    </source>
</evidence>
<organism evidence="2">
    <name type="scientific">uncultured Thermomicrobiales bacterium</name>
    <dbReference type="NCBI Taxonomy" id="1645740"/>
    <lineage>
        <taxon>Bacteria</taxon>
        <taxon>Pseudomonadati</taxon>
        <taxon>Thermomicrobiota</taxon>
        <taxon>Thermomicrobia</taxon>
        <taxon>Thermomicrobiales</taxon>
        <taxon>environmental samples</taxon>
    </lineage>
</organism>
<evidence type="ECO:0000256" key="1">
    <source>
        <dbReference type="SAM" id="MobiDB-lite"/>
    </source>
</evidence>
<dbReference type="AlphaFoldDB" id="A0A6J4VJG0"/>
<accession>A0A6J4VJG0</accession>